<dbReference type="EMBL" id="MEHJ01000001">
    <property type="protein sequence ID" value="OEJ25406.1"/>
    <property type="molecule type" value="Genomic_DNA"/>
</dbReference>
<dbReference type="Proteomes" id="UP000095759">
    <property type="component" value="Unassembled WGS sequence"/>
</dbReference>
<dbReference type="PANTHER" id="PTHR13887:SF33">
    <property type="entry name" value="ISOMERASE"/>
    <property type="match status" value="1"/>
</dbReference>
<dbReference type="CDD" id="cd03024">
    <property type="entry name" value="DsbA_FrnE"/>
    <property type="match status" value="1"/>
</dbReference>
<dbReference type="Gene3D" id="3.40.30.10">
    <property type="entry name" value="Glutaredoxin"/>
    <property type="match status" value="1"/>
</dbReference>
<dbReference type="InterPro" id="IPR036249">
    <property type="entry name" value="Thioredoxin-like_sf"/>
</dbReference>
<proteinExistence type="predicted"/>
<name>A0A1E5P786_9ACTN</name>
<dbReference type="OrthoDB" id="9799122at2"/>
<dbReference type="AlphaFoldDB" id="A0A1E5P786"/>
<dbReference type="GO" id="GO:0016491">
    <property type="term" value="F:oxidoreductase activity"/>
    <property type="evidence" value="ECO:0007669"/>
    <property type="project" value="InterPro"/>
</dbReference>
<evidence type="ECO:0000313" key="2">
    <source>
        <dbReference type="EMBL" id="OEJ25406.1"/>
    </source>
</evidence>
<evidence type="ECO:0000259" key="1">
    <source>
        <dbReference type="Pfam" id="PF01323"/>
    </source>
</evidence>
<comment type="caution">
    <text evidence="2">The sequence shown here is derived from an EMBL/GenBank/DDBJ whole genome shotgun (WGS) entry which is preliminary data.</text>
</comment>
<evidence type="ECO:0000313" key="3">
    <source>
        <dbReference type="Proteomes" id="UP000095759"/>
    </source>
</evidence>
<dbReference type="SUPFAM" id="SSF52833">
    <property type="entry name" value="Thioredoxin-like"/>
    <property type="match status" value="1"/>
</dbReference>
<feature type="domain" description="DSBA-like thioredoxin" evidence="1">
    <location>
        <begin position="5"/>
        <end position="192"/>
    </location>
</feature>
<gene>
    <name evidence="2" type="ORF">AS594_13845</name>
</gene>
<dbReference type="InterPro" id="IPR001853">
    <property type="entry name" value="DSBA-like_thioredoxin_dom"/>
</dbReference>
<dbReference type="RefSeq" id="WP_069932904.1">
    <property type="nucleotide sequence ID" value="NZ_MEHJ01000001.1"/>
</dbReference>
<dbReference type="PANTHER" id="PTHR13887">
    <property type="entry name" value="GLUTATHIONE S-TRANSFERASE KAPPA"/>
    <property type="match status" value="1"/>
</dbReference>
<protein>
    <submittedName>
        <fullName evidence="2">2-hydroxychromene-2-carboxylate isomerase</fullName>
    </submittedName>
</protein>
<keyword evidence="2" id="KW-0413">Isomerase</keyword>
<keyword evidence="3" id="KW-1185">Reference proteome</keyword>
<dbReference type="Pfam" id="PF01323">
    <property type="entry name" value="DSBA"/>
    <property type="match status" value="1"/>
</dbReference>
<organism evidence="2 3">
    <name type="scientific">Streptomyces agglomeratus</name>
    <dbReference type="NCBI Taxonomy" id="285458"/>
    <lineage>
        <taxon>Bacteria</taxon>
        <taxon>Bacillati</taxon>
        <taxon>Actinomycetota</taxon>
        <taxon>Actinomycetes</taxon>
        <taxon>Kitasatosporales</taxon>
        <taxon>Streptomycetaceae</taxon>
        <taxon>Streptomyces</taxon>
    </lineage>
</organism>
<sequence length="230" mass="25056">MTVNIKVWSDYVCPFCLLAEEPLLKAVEGEDVEIEWMPFELRPHPVPTLHPEGEYLQTVWKRAVYPMARRMKVDIKLPDVCPQPYTGTAFEGYQFAKEHGKGTAYTPRVLRAFFQEGLDIGRIDVLTGIAAELGLPAEEFRRALEDGTYRQAHQDALATAEKNLIQSVPTIIVGGTHRIEGVPHPAQLRKAIDAAQAEAAMAENTAAEGAAAEAGGAPADWGATCGIDGC</sequence>
<reference evidence="2 3" key="1">
    <citation type="submission" date="2016-08" db="EMBL/GenBank/DDBJ databases">
        <title>Complete genome sequence of Streptomyces agglomeratus strain 6-3-2, a novel anti-MRSA actinomycete isolated from Wuli of Tebit, China.</title>
        <authorList>
            <person name="Chen X."/>
        </authorList>
    </citation>
    <scope>NUCLEOTIDE SEQUENCE [LARGE SCALE GENOMIC DNA]</scope>
    <source>
        <strain evidence="2 3">6-3-2</strain>
    </source>
</reference>
<dbReference type="GO" id="GO:0016853">
    <property type="term" value="F:isomerase activity"/>
    <property type="evidence" value="ECO:0007669"/>
    <property type="project" value="UniProtKB-KW"/>
</dbReference>
<accession>A0A1E5P786</accession>
<dbReference type="STRING" id="285458.BGM19_22965"/>